<dbReference type="PANTHER" id="PTHR34039">
    <property type="entry name" value="UPF0102 PROTEIN YRAN"/>
    <property type="match status" value="1"/>
</dbReference>
<dbReference type="InterPro" id="IPR011856">
    <property type="entry name" value="tRNA_endonuc-like_dom_sf"/>
</dbReference>
<dbReference type="Pfam" id="PF02021">
    <property type="entry name" value="UPF0102"/>
    <property type="match status" value="1"/>
</dbReference>
<dbReference type="NCBIfam" id="NF009154">
    <property type="entry name" value="PRK12497.3-3"/>
    <property type="match status" value="1"/>
</dbReference>
<accession>A0A5J5E8M8</accession>
<sequence>MANPLLTARQFGELGERYVALWLEAKGWHILSRNWRTRYGELDIVAITPERMVVFVEVKSRHNAYYGTPQEAVTRSKQVNLRRAAAAWLIDRRNRIPHAGVRFDVITILMDMGQPKVGHIVNAF</sequence>
<dbReference type="GO" id="GO:0003676">
    <property type="term" value="F:nucleic acid binding"/>
    <property type="evidence" value="ECO:0007669"/>
    <property type="project" value="InterPro"/>
</dbReference>
<name>A0A5J5E8M8_9BIFI</name>
<dbReference type="AlphaFoldDB" id="A0A5J5E8M8"/>
<evidence type="ECO:0000313" key="3">
    <source>
        <dbReference type="EMBL" id="KAA8825654.1"/>
    </source>
</evidence>
<organism evidence="3 4">
    <name type="scientific">Bifidobacterium reuteri</name>
    <dbReference type="NCBI Taxonomy" id="983706"/>
    <lineage>
        <taxon>Bacteria</taxon>
        <taxon>Bacillati</taxon>
        <taxon>Actinomycetota</taxon>
        <taxon>Actinomycetes</taxon>
        <taxon>Bifidobacteriales</taxon>
        <taxon>Bifidobacteriaceae</taxon>
        <taxon>Bifidobacterium</taxon>
    </lineage>
</organism>
<dbReference type="InterPro" id="IPR011335">
    <property type="entry name" value="Restrct_endonuc-II-like"/>
</dbReference>
<dbReference type="CDD" id="cd20736">
    <property type="entry name" value="PoNe_Nuclease"/>
    <property type="match status" value="1"/>
</dbReference>
<dbReference type="NCBIfam" id="NF009150">
    <property type="entry name" value="PRK12497.1-3"/>
    <property type="match status" value="1"/>
</dbReference>
<comment type="caution">
    <text evidence="3">The sequence shown here is derived from an EMBL/GenBank/DDBJ whole genome shotgun (WGS) entry which is preliminary data.</text>
</comment>
<dbReference type="EMBL" id="RZUG01000006">
    <property type="protein sequence ID" value="KAA8825654.1"/>
    <property type="molecule type" value="Genomic_DNA"/>
</dbReference>
<dbReference type="SUPFAM" id="SSF52980">
    <property type="entry name" value="Restriction endonuclease-like"/>
    <property type="match status" value="1"/>
</dbReference>
<gene>
    <name evidence="3" type="ORF">EMO92_05050</name>
</gene>
<protein>
    <recommendedName>
        <fullName evidence="2">UPF0102 protein EMO92_05050</fullName>
    </recommendedName>
</protein>
<dbReference type="NCBIfam" id="TIGR00252">
    <property type="entry name" value="YraN family protein"/>
    <property type="match status" value="1"/>
</dbReference>
<proteinExistence type="inferred from homology"/>
<dbReference type="InterPro" id="IPR003509">
    <property type="entry name" value="UPF0102_YraN-like"/>
</dbReference>
<dbReference type="PANTHER" id="PTHR34039:SF1">
    <property type="entry name" value="UPF0102 PROTEIN YRAN"/>
    <property type="match status" value="1"/>
</dbReference>
<dbReference type="Proteomes" id="UP000326251">
    <property type="component" value="Unassembled WGS sequence"/>
</dbReference>
<dbReference type="Gene3D" id="3.40.1350.10">
    <property type="match status" value="1"/>
</dbReference>
<evidence type="ECO:0000256" key="1">
    <source>
        <dbReference type="ARBA" id="ARBA00006738"/>
    </source>
</evidence>
<dbReference type="HAMAP" id="MF_00048">
    <property type="entry name" value="UPF0102"/>
    <property type="match status" value="1"/>
</dbReference>
<evidence type="ECO:0000313" key="4">
    <source>
        <dbReference type="Proteomes" id="UP000326251"/>
    </source>
</evidence>
<reference evidence="3 4" key="1">
    <citation type="journal article" date="2019" name="Syst. Appl. Microbiol.">
        <title>Characterization of Bifidobacterium species in feaces of the Egyptian fruit bat: Description of B. vespertilionis sp. nov. and B. rousetti sp. nov.</title>
        <authorList>
            <person name="Modesto M."/>
            <person name="Satti M."/>
            <person name="Watanabe K."/>
            <person name="Puglisi E."/>
            <person name="Morelli L."/>
            <person name="Huang C.-H."/>
            <person name="Liou J.-S."/>
            <person name="Miyashita M."/>
            <person name="Tamura T."/>
            <person name="Saito S."/>
            <person name="Mori K."/>
            <person name="Huang L."/>
            <person name="Sciavilla P."/>
            <person name="Sandri C."/>
            <person name="Spiezio C."/>
            <person name="Vitali F."/>
            <person name="Cavalieri D."/>
            <person name="Perpetuini G."/>
            <person name="Tofalo R."/>
            <person name="Bonetti A."/>
            <person name="Arita M."/>
            <person name="Mattarelli P."/>
        </authorList>
    </citation>
    <scope>NUCLEOTIDE SEQUENCE [LARGE SCALE GENOMIC DNA]</scope>
    <source>
        <strain evidence="3 4">RST19</strain>
    </source>
</reference>
<comment type="similarity">
    <text evidence="1 2">Belongs to the UPF0102 family.</text>
</comment>
<evidence type="ECO:0000256" key="2">
    <source>
        <dbReference type="HAMAP-Rule" id="MF_00048"/>
    </source>
</evidence>